<dbReference type="AlphaFoldDB" id="A0A8B7NVA0"/>
<feature type="domain" description="HTH CENPB-type" evidence="5">
    <location>
        <begin position="42"/>
        <end position="118"/>
    </location>
</feature>
<dbReference type="GeneID" id="108673532"/>
<dbReference type="OrthoDB" id="6369245at2759"/>
<evidence type="ECO:0000256" key="3">
    <source>
        <dbReference type="ARBA" id="ARBA00023242"/>
    </source>
</evidence>
<dbReference type="PROSITE" id="PS51253">
    <property type="entry name" value="HTH_CENPB"/>
    <property type="match status" value="1"/>
</dbReference>
<dbReference type="OMA" id="ESEICEW"/>
<keyword evidence="3" id="KW-0539">Nucleus</keyword>
<dbReference type="Pfam" id="PF03184">
    <property type="entry name" value="DDE_1"/>
    <property type="match status" value="1"/>
</dbReference>
<dbReference type="PANTHER" id="PTHR19303:SF74">
    <property type="entry name" value="POGO TRANSPOSABLE ELEMENT WITH KRAB DOMAIN"/>
    <property type="match status" value="1"/>
</dbReference>
<keyword evidence="6" id="KW-1185">Reference proteome</keyword>
<dbReference type="KEGG" id="hazt:108673532"/>
<dbReference type="InterPro" id="IPR006600">
    <property type="entry name" value="HTH_CenpB_DNA-bd_dom"/>
</dbReference>
<dbReference type="GO" id="GO:0005634">
    <property type="term" value="C:nucleus"/>
    <property type="evidence" value="ECO:0007669"/>
    <property type="project" value="UniProtKB-SubCell"/>
</dbReference>
<sequence>MEKAIRLIIDEKVSVSEVSKRFSIPRSTLRTRLRSNDPLVVKKPGMATALTQDEESEICEWMIRMSKMGHPKAWKTLAYAVKDVLDKMGRRNVFKNNNTPTSGWLQAFKRRHPIIKGIKTREGGISKSKATKEDVKAWFKGLRENLTKENLDPNVFMQPVNGSRIFYAEEMRILLHGEDRLSKLLVRKESSGAKKMISAMACMNASGGFLKPLLVFNGKRPPVWQEHPDLNPATFDAGFSPTGRMEENVFFYWMQLFIHQIRDMPLQKPILLLLYYNTADVTIATLEMAKEAGIILHMLPPRSSHILQPMDNACFKPLKEAFRESIDYYGPRYGPSINVKLFPLVFMRAWCRSTKREDVLSAFHSAGLLPLDENAVITKKMLQASAGPQVIKVKISHSPHHLMQMNHMPSNNPYNNMVVIPNAPENNSMHLYQPTEHCAQPDFGRFNQQQLTHPPPPPQQTNIMQNQPTQHNQQPQQQAVPQQPSPQIQTSQHQPQPDQKCPTVTAVAAPSGGPCSKDFISGLEAAMDFVVQNFIPEIVRPIYAEWLTEGKSCTPDPMFYVWRGLQDLIGQTKSRSQQQGAPHPQSHHHNLPGPPQQQASVPQQHTLMEIPNALDFVETSSLPLEQTFEGCS</sequence>
<keyword evidence="2" id="KW-0238">DNA-binding</keyword>
<dbReference type="Proteomes" id="UP000694843">
    <property type="component" value="Unplaced"/>
</dbReference>
<accession>A0A8B7NVA0</accession>
<protein>
    <submittedName>
        <fullName evidence="7">Uncharacterized protein LOC108673532</fullName>
    </submittedName>
</protein>
<proteinExistence type="predicted"/>
<evidence type="ECO:0000256" key="4">
    <source>
        <dbReference type="SAM" id="MobiDB-lite"/>
    </source>
</evidence>
<evidence type="ECO:0000256" key="2">
    <source>
        <dbReference type="ARBA" id="ARBA00023125"/>
    </source>
</evidence>
<dbReference type="InterPro" id="IPR007889">
    <property type="entry name" value="HTH_Psq"/>
</dbReference>
<evidence type="ECO:0000313" key="6">
    <source>
        <dbReference type="Proteomes" id="UP000694843"/>
    </source>
</evidence>
<reference evidence="7" key="1">
    <citation type="submission" date="2025-08" db="UniProtKB">
        <authorList>
            <consortium name="RefSeq"/>
        </authorList>
    </citation>
    <scope>IDENTIFICATION</scope>
    <source>
        <tissue evidence="7">Whole organism</tissue>
    </source>
</reference>
<dbReference type="Pfam" id="PF03221">
    <property type="entry name" value="HTH_Tnp_Tc5"/>
    <property type="match status" value="1"/>
</dbReference>
<dbReference type="Pfam" id="PF05225">
    <property type="entry name" value="HTH_psq"/>
    <property type="match status" value="1"/>
</dbReference>
<gene>
    <name evidence="7" type="primary">LOC108673532</name>
</gene>
<dbReference type="InterPro" id="IPR009057">
    <property type="entry name" value="Homeodomain-like_sf"/>
</dbReference>
<comment type="subcellular location">
    <subcellularLocation>
        <location evidence="1">Nucleus</location>
    </subcellularLocation>
</comment>
<evidence type="ECO:0000313" key="7">
    <source>
        <dbReference type="RefSeq" id="XP_018016871.1"/>
    </source>
</evidence>
<feature type="region of interest" description="Disordered" evidence="4">
    <location>
        <begin position="446"/>
        <end position="511"/>
    </location>
</feature>
<dbReference type="InterPro" id="IPR004875">
    <property type="entry name" value="DDE_SF_endonuclease_dom"/>
</dbReference>
<organism evidence="6 7">
    <name type="scientific">Hyalella azteca</name>
    <name type="common">Amphipod</name>
    <dbReference type="NCBI Taxonomy" id="294128"/>
    <lineage>
        <taxon>Eukaryota</taxon>
        <taxon>Metazoa</taxon>
        <taxon>Ecdysozoa</taxon>
        <taxon>Arthropoda</taxon>
        <taxon>Crustacea</taxon>
        <taxon>Multicrustacea</taxon>
        <taxon>Malacostraca</taxon>
        <taxon>Eumalacostraca</taxon>
        <taxon>Peracarida</taxon>
        <taxon>Amphipoda</taxon>
        <taxon>Senticaudata</taxon>
        <taxon>Talitrida</taxon>
        <taxon>Talitroidea</taxon>
        <taxon>Hyalellidae</taxon>
        <taxon>Hyalella</taxon>
    </lineage>
</organism>
<dbReference type="InterPro" id="IPR050863">
    <property type="entry name" value="CenT-Element_Derived"/>
</dbReference>
<dbReference type="RefSeq" id="XP_018016871.1">
    <property type="nucleotide sequence ID" value="XM_018161382.2"/>
</dbReference>
<feature type="compositionally biased region" description="Polar residues" evidence="4">
    <location>
        <begin position="571"/>
        <end position="580"/>
    </location>
</feature>
<name>A0A8B7NVA0_HYAAZ</name>
<evidence type="ECO:0000256" key="1">
    <source>
        <dbReference type="ARBA" id="ARBA00004123"/>
    </source>
</evidence>
<dbReference type="SUPFAM" id="SSF46689">
    <property type="entry name" value="Homeodomain-like"/>
    <property type="match status" value="1"/>
</dbReference>
<dbReference type="PANTHER" id="PTHR19303">
    <property type="entry name" value="TRANSPOSON"/>
    <property type="match status" value="1"/>
</dbReference>
<feature type="compositionally biased region" description="Low complexity" evidence="4">
    <location>
        <begin position="460"/>
        <end position="499"/>
    </location>
</feature>
<dbReference type="GO" id="GO:0003677">
    <property type="term" value="F:DNA binding"/>
    <property type="evidence" value="ECO:0007669"/>
    <property type="project" value="UniProtKB-KW"/>
</dbReference>
<feature type="region of interest" description="Disordered" evidence="4">
    <location>
        <begin position="571"/>
        <end position="601"/>
    </location>
</feature>
<evidence type="ECO:0000259" key="5">
    <source>
        <dbReference type="PROSITE" id="PS51253"/>
    </source>
</evidence>